<gene>
    <name evidence="1" type="ORF">SCALOS_LOCUS7456</name>
</gene>
<organism evidence="1 2">
    <name type="scientific">Scutellospora calospora</name>
    <dbReference type="NCBI Taxonomy" id="85575"/>
    <lineage>
        <taxon>Eukaryota</taxon>
        <taxon>Fungi</taxon>
        <taxon>Fungi incertae sedis</taxon>
        <taxon>Mucoromycota</taxon>
        <taxon>Glomeromycotina</taxon>
        <taxon>Glomeromycetes</taxon>
        <taxon>Diversisporales</taxon>
        <taxon>Gigasporaceae</taxon>
        <taxon>Scutellospora</taxon>
    </lineage>
</organism>
<dbReference type="EMBL" id="CAJVPM010016718">
    <property type="protein sequence ID" value="CAG8615599.1"/>
    <property type="molecule type" value="Genomic_DNA"/>
</dbReference>
<evidence type="ECO:0000313" key="1">
    <source>
        <dbReference type="EMBL" id="CAG8615599.1"/>
    </source>
</evidence>
<feature type="non-terminal residue" evidence="1">
    <location>
        <position position="1"/>
    </location>
</feature>
<name>A0ACA9MYW1_9GLOM</name>
<sequence>FLYSESYASGITMLHLDLTGNAAVTSDIISHDVEESIRGVQEILNNRTEQLKLKDSKFRYYFPANQEAITEVFESIFSIDPTLKIKETIQVQIRNHLALVEFIDTHCQMRAYSFQACKQLLLECFKIKKCNSSSCLYCKPIRLLLHKFGNLSFLADPVPSKDNMDHYATFQDIYGTKTTEEHRPTYMQSQAKSELIPKSILIAEKIRDYIDCKDCWKHRCVYSNKSLTDDELYDFQQTLELYSYSCGAPIFPDDHYLKDVIFVRTQISCDSPIEILYYSSHKVGNYQICYYCRNSDNLVSLSKSLKERFKQIYLLCEICQENRRSFYTRAEIKTNNRDAK</sequence>
<evidence type="ECO:0000313" key="2">
    <source>
        <dbReference type="Proteomes" id="UP000789860"/>
    </source>
</evidence>
<comment type="caution">
    <text evidence="1">The sequence shown here is derived from an EMBL/GenBank/DDBJ whole genome shotgun (WGS) entry which is preliminary data.</text>
</comment>
<proteinExistence type="predicted"/>
<feature type="non-terminal residue" evidence="1">
    <location>
        <position position="340"/>
    </location>
</feature>
<accession>A0ACA9MYW1</accession>
<reference evidence="1" key="1">
    <citation type="submission" date="2021-06" db="EMBL/GenBank/DDBJ databases">
        <authorList>
            <person name="Kallberg Y."/>
            <person name="Tangrot J."/>
            <person name="Rosling A."/>
        </authorList>
    </citation>
    <scope>NUCLEOTIDE SEQUENCE</scope>
    <source>
        <strain evidence="1">AU212A</strain>
    </source>
</reference>
<keyword evidence="2" id="KW-1185">Reference proteome</keyword>
<dbReference type="Proteomes" id="UP000789860">
    <property type="component" value="Unassembled WGS sequence"/>
</dbReference>
<protein>
    <submittedName>
        <fullName evidence="1">8891_t:CDS:1</fullName>
    </submittedName>
</protein>